<dbReference type="AlphaFoldDB" id="A0A1I3NSL3"/>
<evidence type="ECO:0000313" key="1">
    <source>
        <dbReference type="EMBL" id="SFJ12189.1"/>
    </source>
</evidence>
<evidence type="ECO:0000313" key="2">
    <source>
        <dbReference type="Proteomes" id="UP000198670"/>
    </source>
</evidence>
<dbReference type="Proteomes" id="UP000198670">
    <property type="component" value="Unassembled WGS sequence"/>
</dbReference>
<reference evidence="1 2" key="1">
    <citation type="submission" date="2016-10" db="EMBL/GenBank/DDBJ databases">
        <authorList>
            <person name="de Groot N.N."/>
        </authorList>
    </citation>
    <scope>NUCLEOTIDE SEQUENCE [LARGE SCALE GENOMIC DNA]</scope>
    <source>
        <strain evidence="1 2">RK1</strain>
    </source>
</reference>
<sequence length="68" mass="7710">MTRLSEDECYEILRQIDIKIAIDYFGVAELLDHIEDSVIKSYLINNQEDAAVFGAETLPKPVVRLKVG</sequence>
<accession>A0A1I3NSL3</accession>
<dbReference type="STRING" id="1477437.SAMN05444682_107297"/>
<proteinExistence type="predicted"/>
<dbReference type="EMBL" id="FOQO01000007">
    <property type="protein sequence ID" value="SFJ12189.1"/>
    <property type="molecule type" value="Genomic_DNA"/>
</dbReference>
<name>A0A1I3NSL3_9SPHI</name>
<keyword evidence="2" id="KW-1185">Reference proteome</keyword>
<protein>
    <submittedName>
        <fullName evidence="1">Uncharacterized protein</fullName>
    </submittedName>
</protein>
<gene>
    <name evidence="1" type="ORF">SAMN05444682_107297</name>
</gene>
<organism evidence="1 2">
    <name type="scientific">Parapedobacter indicus</name>
    <dbReference type="NCBI Taxonomy" id="1477437"/>
    <lineage>
        <taxon>Bacteria</taxon>
        <taxon>Pseudomonadati</taxon>
        <taxon>Bacteroidota</taxon>
        <taxon>Sphingobacteriia</taxon>
        <taxon>Sphingobacteriales</taxon>
        <taxon>Sphingobacteriaceae</taxon>
        <taxon>Parapedobacter</taxon>
    </lineage>
</organism>